<keyword evidence="6" id="KW-1185">Reference proteome</keyword>
<accession>A0ABN8W9A3</accession>
<dbReference type="Gene3D" id="3.40.630.10">
    <property type="entry name" value="Zn peptidases"/>
    <property type="match status" value="1"/>
</dbReference>
<dbReference type="SUPFAM" id="SSF53187">
    <property type="entry name" value="Zn-dependent exopeptidases"/>
    <property type="match status" value="1"/>
</dbReference>
<evidence type="ECO:0000256" key="2">
    <source>
        <dbReference type="ARBA" id="ARBA00022723"/>
    </source>
</evidence>
<dbReference type="InterPro" id="IPR011650">
    <property type="entry name" value="Peptidase_M20_dimer"/>
</dbReference>
<reference evidence="5" key="1">
    <citation type="submission" date="2022-10" db="EMBL/GenBank/DDBJ databases">
        <authorList>
            <person name="Botero Cardona J."/>
        </authorList>
    </citation>
    <scope>NUCLEOTIDE SEQUENCE</scope>
    <source>
        <strain evidence="5">R-83534</strain>
    </source>
</reference>
<comment type="caution">
    <text evidence="5">The sequence shown here is derived from an EMBL/GenBank/DDBJ whole genome shotgun (WGS) entry which is preliminary data.</text>
</comment>
<dbReference type="Pfam" id="PF07687">
    <property type="entry name" value="M20_dimer"/>
    <property type="match status" value="1"/>
</dbReference>
<dbReference type="RefSeq" id="WP_282023946.1">
    <property type="nucleotide sequence ID" value="NZ_CAMXCH010000003.1"/>
</dbReference>
<evidence type="ECO:0000256" key="3">
    <source>
        <dbReference type="ARBA" id="ARBA00022801"/>
    </source>
</evidence>
<keyword evidence="1" id="KW-0645">Protease</keyword>
<gene>
    <name evidence="5" type="ORF">R83534S58_LOCUS1437</name>
</gene>
<dbReference type="Pfam" id="PF01546">
    <property type="entry name" value="Peptidase_M20"/>
    <property type="match status" value="1"/>
</dbReference>
<evidence type="ECO:0000259" key="4">
    <source>
        <dbReference type="Pfam" id="PF07687"/>
    </source>
</evidence>
<feature type="domain" description="Peptidase M20 dimerisation" evidence="4">
    <location>
        <begin position="200"/>
        <end position="356"/>
    </location>
</feature>
<name>A0ABN8W9A3_9PROT</name>
<dbReference type="PANTHER" id="PTHR43270">
    <property type="entry name" value="BETA-ALA-HIS DIPEPTIDASE"/>
    <property type="match status" value="1"/>
</dbReference>
<dbReference type="Proteomes" id="UP001154272">
    <property type="component" value="Unassembled WGS sequence"/>
</dbReference>
<evidence type="ECO:0000313" key="6">
    <source>
        <dbReference type="Proteomes" id="UP001154272"/>
    </source>
</evidence>
<dbReference type="NCBIfam" id="NF006579">
    <property type="entry name" value="PRK09104.1"/>
    <property type="match status" value="1"/>
</dbReference>
<dbReference type="EMBL" id="CAMXCH010000003">
    <property type="protein sequence ID" value="CAI3946286.1"/>
    <property type="molecule type" value="Genomic_DNA"/>
</dbReference>
<keyword evidence="3" id="KW-0378">Hydrolase</keyword>
<sequence>MQTILSVVDQELPQSLDKLFEILRIPSVSADPAYVHECRNAANWFKNYLESFNFTTKICETEGHPIVLAQDLSATNAPHILFYGHYDVQPVDPIELWKIPPFEPCLRKDSEGREIIHGRGSSDDKGQILTFLEACRRIYQQTGQFPVRITVILEGEEESGGEHLPGFLAEQKANLHPDMAFICDTDMATPDVPAITAMVRGLVGEEVTIYAANRDLHSGLYGNAARNPIQVLAEIITSLRDDQGRVTVPDFYEGVPEIPVNIRTKWQEIGKTNDNLLTPIGLKEPAGEKQFNAIEQTWCRPSCEINGISGGYEGAGFKTVIPAKATAKISFRLVGKQDPIKIRKNFRNFVSNIIPKDSTVEFESHGASRAGMVSLDGPVLETVCNALKDEWNCETAIVGSGGAIPVVNDLQKIFGIESFLVGFANVDDCIHSPNEKYNLRSFHKGIRSWVRILYALQEVKL</sequence>
<proteinExistence type="predicted"/>
<dbReference type="Gene3D" id="3.30.70.360">
    <property type="match status" value="1"/>
</dbReference>
<dbReference type="PANTHER" id="PTHR43270:SF12">
    <property type="entry name" value="SUCCINYL-DIAMINOPIMELATE DESUCCINYLASE"/>
    <property type="match status" value="1"/>
</dbReference>
<organism evidence="5 6">
    <name type="scientific">Commensalibacter papalotli</name>
    <name type="common">ex Botero et al. 2024</name>
    <dbReference type="NCBI Taxonomy" id="2972766"/>
    <lineage>
        <taxon>Bacteria</taxon>
        <taxon>Pseudomonadati</taxon>
        <taxon>Pseudomonadota</taxon>
        <taxon>Alphaproteobacteria</taxon>
        <taxon>Acetobacterales</taxon>
        <taxon>Acetobacteraceae</taxon>
    </lineage>
</organism>
<protein>
    <submittedName>
        <fullName evidence="5">Acetylornithine deacetylase/Succinyl-diaminopimelate desuccinylase or related deacylase (ArgE) (PDB:1CG2)</fullName>
    </submittedName>
</protein>
<dbReference type="InterPro" id="IPR002933">
    <property type="entry name" value="Peptidase_M20"/>
</dbReference>
<evidence type="ECO:0000256" key="1">
    <source>
        <dbReference type="ARBA" id="ARBA00022670"/>
    </source>
</evidence>
<evidence type="ECO:0000313" key="5">
    <source>
        <dbReference type="EMBL" id="CAI3946286.1"/>
    </source>
</evidence>
<dbReference type="InterPro" id="IPR051458">
    <property type="entry name" value="Cyt/Met_Dipeptidase"/>
</dbReference>
<keyword evidence="2" id="KW-0479">Metal-binding</keyword>